<dbReference type="RefSeq" id="WP_339588773.1">
    <property type="nucleotide sequence ID" value="NZ_JBBHJZ010000004.1"/>
</dbReference>
<reference evidence="1 2" key="1">
    <citation type="submission" date="2024-03" db="EMBL/GenBank/DDBJ databases">
        <authorList>
            <person name="Jo J.-H."/>
        </authorList>
    </citation>
    <scope>NUCLEOTIDE SEQUENCE [LARGE SCALE GENOMIC DNA]</scope>
    <source>
        <strain evidence="1 2">PS1R-30</strain>
    </source>
</reference>
<proteinExistence type="predicted"/>
<name>A0ABU8S0Q4_9SPHN</name>
<dbReference type="EMBL" id="JBBHJZ010000004">
    <property type="protein sequence ID" value="MEJ5978837.1"/>
    <property type="molecule type" value="Genomic_DNA"/>
</dbReference>
<sequence length="341" mass="36984">MSFVHSGGLDVGFDRFLAECPADPEMRDSATIWFMDDSGDLALPRVTIDAVAGDWSRPCLQLNYVDARGRTLRIWTQGRGLTGEFEAGRASLRGAGPLKFRCREPYARWSVSFAGTALGSTTTRQLEGLPDGAPVDLAFELEATMAAPPWLMGGLTPEAANQMADEGAAVLMGGLRYEQLCRVVGTIAVAGEARAVRGTGMRVRRQGVRRMGGAQGHCQHSALFSSGRGFGAIIMAPGPEGPVVFNEAFVLRDGKRLPARVIEAPWMTRLVEKGDDASLLLATEDGPVRIEGEVLASVFDREHFEMADSSILHQGTARYRWDGEETIGLLERCTLRSRLDV</sequence>
<protein>
    <submittedName>
        <fullName evidence="1">Uncharacterized protein</fullName>
    </submittedName>
</protein>
<keyword evidence="2" id="KW-1185">Reference proteome</keyword>
<gene>
    <name evidence="1" type="ORF">WG901_19445</name>
</gene>
<comment type="caution">
    <text evidence="1">The sequence shown here is derived from an EMBL/GenBank/DDBJ whole genome shotgun (WGS) entry which is preliminary data.</text>
</comment>
<evidence type="ECO:0000313" key="2">
    <source>
        <dbReference type="Proteomes" id="UP001361239"/>
    </source>
</evidence>
<dbReference type="Proteomes" id="UP001361239">
    <property type="component" value="Unassembled WGS sequence"/>
</dbReference>
<evidence type="ECO:0000313" key="1">
    <source>
        <dbReference type="EMBL" id="MEJ5978837.1"/>
    </source>
</evidence>
<accession>A0ABU8S0Q4</accession>
<organism evidence="1 2">
    <name type="scientific">Novosphingobium anseongense</name>
    <dbReference type="NCBI Taxonomy" id="3133436"/>
    <lineage>
        <taxon>Bacteria</taxon>
        <taxon>Pseudomonadati</taxon>
        <taxon>Pseudomonadota</taxon>
        <taxon>Alphaproteobacteria</taxon>
        <taxon>Sphingomonadales</taxon>
        <taxon>Sphingomonadaceae</taxon>
        <taxon>Novosphingobium</taxon>
    </lineage>
</organism>